<name>A0A9D7E3I8_9PROT</name>
<dbReference type="GO" id="GO:0006457">
    <property type="term" value="P:protein folding"/>
    <property type="evidence" value="ECO:0007669"/>
    <property type="project" value="InterPro"/>
</dbReference>
<dbReference type="SUPFAM" id="SSF51064">
    <property type="entry name" value="Head domain of nucleotide exchange factor GrpE"/>
    <property type="match status" value="1"/>
</dbReference>
<proteinExistence type="predicted"/>
<gene>
    <name evidence="3" type="primary">grpE</name>
    <name evidence="3" type="ORF">IPH26_09070</name>
</gene>
<accession>A0A9D7E3I8</accession>
<dbReference type="GO" id="GO:0051087">
    <property type="term" value="F:protein-folding chaperone binding"/>
    <property type="evidence" value="ECO:0007669"/>
    <property type="project" value="InterPro"/>
</dbReference>
<reference evidence="3" key="1">
    <citation type="submission" date="2020-10" db="EMBL/GenBank/DDBJ databases">
        <title>Connecting structure to function with the recovery of over 1000 high-quality activated sludge metagenome-assembled genomes encoding full-length rRNA genes using long-read sequencing.</title>
        <authorList>
            <person name="Singleton C.M."/>
            <person name="Petriglieri F."/>
            <person name="Kristensen J.M."/>
            <person name="Kirkegaard R.H."/>
            <person name="Michaelsen T.Y."/>
            <person name="Andersen M.H."/>
            <person name="Karst S.M."/>
            <person name="Dueholm M.S."/>
            <person name="Nielsen P.H."/>
            <person name="Albertsen M."/>
        </authorList>
    </citation>
    <scope>NUCLEOTIDE SEQUENCE</scope>
    <source>
        <strain evidence="3">Bjer_18-Q3-R1-45_BAT3C.347</strain>
    </source>
</reference>
<evidence type="ECO:0000313" key="3">
    <source>
        <dbReference type="EMBL" id="MBK6973077.1"/>
    </source>
</evidence>
<dbReference type="Proteomes" id="UP000807785">
    <property type="component" value="Unassembled WGS sequence"/>
</dbReference>
<evidence type="ECO:0000256" key="2">
    <source>
        <dbReference type="SAM" id="Coils"/>
    </source>
</evidence>
<protein>
    <submittedName>
        <fullName evidence="3">Nucleotide exchange factor GrpE</fullName>
    </submittedName>
</protein>
<dbReference type="Pfam" id="PF01025">
    <property type="entry name" value="GrpE"/>
    <property type="match status" value="1"/>
</dbReference>
<dbReference type="GO" id="GO:0000774">
    <property type="term" value="F:adenyl-nucleotide exchange factor activity"/>
    <property type="evidence" value="ECO:0007669"/>
    <property type="project" value="InterPro"/>
</dbReference>
<dbReference type="AlphaFoldDB" id="A0A9D7E3I8"/>
<keyword evidence="1" id="KW-0143">Chaperone</keyword>
<dbReference type="InterPro" id="IPR009012">
    <property type="entry name" value="GrpE_head"/>
</dbReference>
<organism evidence="3 4">
    <name type="scientific">Candidatus Methylophosphatis roskildensis</name>
    <dbReference type="NCBI Taxonomy" id="2899263"/>
    <lineage>
        <taxon>Bacteria</taxon>
        <taxon>Pseudomonadati</taxon>
        <taxon>Pseudomonadota</taxon>
        <taxon>Betaproteobacteria</taxon>
        <taxon>Nitrosomonadales</taxon>
        <taxon>Sterolibacteriaceae</taxon>
        <taxon>Candidatus Methylophosphatis</taxon>
    </lineage>
</organism>
<dbReference type="Gene3D" id="2.30.22.10">
    <property type="entry name" value="Head domain of nucleotide exchange factor GrpE"/>
    <property type="match status" value="1"/>
</dbReference>
<dbReference type="EMBL" id="JADJEV010000003">
    <property type="protein sequence ID" value="MBK6973077.1"/>
    <property type="molecule type" value="Genomic_DNA"/>
</dbReference>
<evidence type="ECO:0000313" key="4">
    <source>
        <dbReference type="Proteomes" id="UP000807785"/>
    </source>
</evidence>
<evidence type="ECO:0000256" key="1">
    <source>
        <dbReference type="ARBA" id="ARBA00023186"/>
    </source>
</evidence>
<sequence length="221" mass="24638">MSGLDPEAKERLIEAFRASLDDWDAAGKDEGEAPVDLFSLLAEMASLNNEVRLQSRQFKSTLDELRRFGDDLRARNERLERELDRAREQYASIQAQTERPLLLGLLDLRDRLQAGVEAAARPPASLLARLLPGLSRFAASLAQGQRLSLQRLDDLLASYRMRPIPALGEPLAPERMRVVGVEAADDVADGTVLREARRGFFKDGEIFRVAEVIVCKKANKA</sequence>
<comment type="caution">
    <text evidence="3">The sequence shown here is derived from an EMBL/GenBank/DDBJ whole genome shotgun (WGS) entry which is preliminary data.</text>
</comment>
<keyword evidence="2" id="KW-0175">Coiled coil</keyword>
<feature type="coiled-coil region" evidence="2">
    <location>
        <begin position="62"/>
        <end position="96"/>
    </location>
</feature>
<dbReference type="InterPro" id="IPR000740">
    <property type="entry name" value="GrpE"/>
</dbReference>
<dbReference type="GO" id="GO:0042803">
    <property type="term" value="F:protein homodimerization activity"/>
    <property type="evidence" value="ECO:0007669"/>
    <property type="project" value="InterPro"/>
</dbReference>